<protein>
    <submittedName>
        <fullName evidence="1">Uncharacterized protein</fullName>
    </submittedName>
</protein>
<evidence type="ECO:0000313" key="2">
    <source>
        <dbReference type="Proteomes" id="UP000237755"/>
    </source>
</evidence>
<sequence length="110" mass="12263">MVSRRDFAAVLLDGLALEHFELVLTHQLIVGLRDHPMEVVSLQCFVGHVVVVDHLDVVMGMPTMAVDVRDYEHVRVGVQPFCILVAELIHLPYLLGIARIELGVLKALDD</sequence>
<accession>A0ABX5AZR0</accession>
<organism evidence="1 2">
    <name type="scientific">Microterricola pindariensis</name>
    <dbReference type="NCBI Taxonomy" id="478010"/>
    <lineage>
        <taxon>Bacteria</taxon>
        <taxon>Bacillati</taxon>
        <taxon>Actinomycetota</taxon>
        <taxon>Actinomycetes</taxon>
        <taxon>Micrococcales</taxon>
        <taxon>Microbacteriaceae</taxon>
        <taxon>Microterricola</taxon>
    </lineage>
</organism>
<name>A0ABX5AZR0_9MICO</name>
<dbReference type="EMBL" id="MPZN01000008">
    <property type="protein sequence ID" value="PPL19819.1"/>
    <property type="molecule type" value="Genomic_DNA"/>
</dbReference>
<evidence type="ECO:0000313" key="1">
    <source>
        <dbReference type="EMBL" id="PPL19819.1"/>
    </source>
</evidence>
<proteinExistence type="predicted"/>
<gene>
    <name evidence="1" type="ORF">GY24_04165</name>
</gene>
<reference evidence="1 2" key="1">
    <citation type="journal article" date="2008" name="Int. J. Syst. Evol. Microbiol.">
        <title>Leifsonia pindariensis sp. nov., isolated from the Pindari glacier of the Indian Himalayas, and emended description of the genus Leifsonia.</title>
        <authorList>
            <person name="Reddy G.S."/>
            <person name="Prabagaran S.R."/>
            <person name="Shivaji S."/>
        </authorList>
    </citation>
    <scope>NUCLEOTIDE SEQUENCE [LARGE SCALE GENOMIC DNA]</scope>
    <source>
        <strain evidence="1 2">PON 10</strain>
    </source>
</reference>
<keyword evidence="2" id="KW-1185">Reference proteome</keyword>
<comment type="caution">
    <text evidence="1">The sequence shown here is derived from an EMBL/GenBank/DDBJ whole genome shotgun (WGS) entry which is preliminary data.</text>
</comment>
<dbReference type="Proteomes" id="UP000237755">
    <property type="component" value="Unassembled WGS sequence"/>
</dbReference>